<dbReference type="PRINTS" id="PR00111">
    <property type="entry name" value="ABHYDROLASE"/>
</dbReference>
<protein>
    <submittedName>
        <fullName evidence="2">3-oxoadipate enol-lactonase 2</fullName>
        <ecNumber evidence="2">3.1.1.24</ecNumber>
    </submittedName>
</protein>
<dbReference type="Gene3D" id="3.40.50.1820">
    <property type="entry name" value="alpha/beta hydrolase"/>
    <property type="match status" value="1"/>
</dbReference>
<dbReference type="Proteomes" id="UP000057820">
    <property type="component" value="Chromosome 1"/>
</dbReference>
<sequence>MAGPDVRATRIHRLVRRAGVPDIAGVPGGREIELPGRGSTYVVDIPGPAGAPALILLHGTASTALLNWFPALEGLSERFRVILFDQRWHGRGIRSRTFRLDDCADDVVAVADALDVPRAVCVGYSLGGAVALTTAHRHPDRVAGLVLCATPYRFREKWREKAFHQAFGALADVIAPLSLRRAEKLLHALPEVPEQQWAPGDFERWALAEFRSTSGWALTQVIAEVGRFDATPWLHTLDLPTAVVITTRDRAIPVYRQLEMATMIPGATIHLARTGHTGCVFGADRFVPAVLAACDSVADRL</sequence>
<dbReference type="InterPro" id="IPR050471">
    <property type="entry name" value="AB_hydrolase"/>
</dbReference>
<proteinExistence type="predicted"/>
<dbReference type="RefSeq" id="WP_060592735.1">
    <property type="nucleotide sequence ID" value="NZ_CP031418.1"/>
</dbReference>
<dbReference type="EC" id="3.1.1.24" evidence="2"/>
<organism evidence="2 3">
    <name type="scientific">Nocardia farcinica</name>
    <dbReference type="NCBI Taxonomy" id="37329"/>
    <lineage>
        <taxon>Bacteria</taxon>
        <taxon>Bacillati</taxon>
        <taxon>Actinomycetota</taxon>
        <taxon>Actinomycetes</taxon>
        <taxon>Mycobacteriales</taxon>
        <taxon>Nocardiaceae</taxon>
        <taxon>Nocardia</taxon>
    </lineage>
</organism>
<dbReference type="KEGG" id="nfr:ERS450000_02603"/>
<dbReference type="InterPro" id="IPR029058">
    <property type="entry name" value="AB_hydrolase_fold"/>
</dbReference>
<dbReference type="Pfam" id="PF00561">
    <property type="entry name" value="Abhydrolase_1"/>
    <property type="match status" value="1"/>
</dbReference>
<evidence type="ECO:0000313" key="3">
    <source>
        <dbReference type="Proteomes" id="UP000057820"/>
    </source>
</evidence>
<dbReference type="EMBL" id="LN868938">
    <property type="protein sequence ID" value="CRY77810.1"/>
    <property type="molecule type" value="Genomic_DNA"/>
</dbReference>
<accession>A0A0H5NPK4</accession>
<dbReference type="GO" id="GO:0047570">
    <property type="term" value="F:3-oxoadipate enol-lactonase activity"/>
    <property type="evidence" value="ECO:0007669"/>
    <property type="project" value="UniProtKB-EC"/>
</dbReference>
<name>A0A0H5NPK4_NOCFR</name>
<dbReference type="PANTHER" id="PTHR43433">
    <property type="entry name" value="HYDROLASE, ALPHA/BETA FOLD FAMILY PROTEIN"/>
    <property type="match status" value="1"/>
</dbReference>
<reference evidence="3" key="1">
    <citation type="submission" date="2015-03" db="EMBL/GenBank/DDBJ databases">
        <authorList>
            <consortium name="Pathogen Informatics"/>
        </authorList>
    </citation>
    <scope>NUCLEOTIDE SEQUENCE [LARGE SCALE GENOMIC DNA]</scope>
    <source>
        <strain evidence="3">NCTC11134</strain>
    </source>
</reference>
<gene>
    <name evidence="2" type="primary">catD_2</name>
    <name evidence="2" type="ORF">ERS450000_02603</name>
</gene>
<dbReference type="AlphaFoldDB" id="A0A0H5NPK4"/>
<evidence type="ECO:0000313" key="2">
    <source>
        <dbReference type="EMBL" id="CRY77810.1"/>
    </source>
</evidence>
<evidence type="ECO:0000259" key="1">
    <source>
        <dbReference type="Pfam" id="PF00561"/>
    </source>
</evidence>
<dbReference type="SUPFAM" id="SSF53474">
    <property type="entry name" value="alpha/beta-Hydrolases"/>
    <property type="match status" value="1"/>
</dbReference>
<keyword evidence="2" id="KW-0378">Hydrolase</keyword>
<dbReference type="InterPro" id="IPR000073">
    <property type="entry name" value="AB_hydrolase_1"/>
</dbReference>
<feature type="domain" description="AB hydrolase-1" evidence="1">
    <location>
        <begin position="52"/>
        <end position="282"/>
    </location>
</feature>
<dbReference type="PANTHER" id="PTHR43433:SF5">
    <property type="entry name" value="AB HYDROLASE-1 DOMAIN-CONTAINING PROTEIN"/>
    <property type="match status" value="1"/>
</dbReference>